<dbReference type="SMART" id="SM00606">
    <property type="entry name" value="CBD_IV"/>
    <property type="match status" value="2"/>
</dbReference>
<evidence type="ECO:0000256" key="4">
    <source>
        <dbReference type="SAM" id="SignalP"/>
    </source>
</evidence>
<dbReference type="CDD" id="cd04080">
    <property type="entry name" value="CBM6_cellulase-like"/>
    <property type="match status" value="2"/>
</dbReference>
<dbReference type="Pfam" id="PF00150">
    <property type="entry name" value="Cellulase"/>
    <property type="match status" value="1"/>
</dbReference>
<dbReference type="InterPro" id="IPR017853">
    <property type="entry name" value="GH"/>
</dbReference>
<dbReference type="InterPro" id="IPR050386">
    <property type="entry name" value="Glycosyl_hydrolase_5"/>
</dbReference>
<accession>A0A2S1SGS3</accession>
<dbReference type="GO" id="GO:0009986">
    <property type="term" value="C:cell surface"/>
    <property type="evidence" value="ECO:0007669"/>
    <property type="project" value="TreeGrafter"/>
</dbReference>
<evidence type="ECO:0000256" key="2">
    <source>
        <dbReference type="ARBA" id="ARBA00022801"/>
    </source>
</evidence>
<dbReference type="PANTHER" id="PTHR31297:SF13">
    <property type="entry name" value="PUTATIVE-RELATED"/>
    <property type="match status" value="1"/>
</dbReference>
<dbReference type="GO" id="GO:0005576">
    <property type="term" value="C:extracellular region"/>
    <property type="evidence" value="ECO:0007669"/>
    <property type="project" value="TreeGrafter"/>
</dbReference>
<feature type="chain" id="PRO_5015405235" evidence="4">
    <location>
        <begin position="19"/>
        <end position="1091"/>
    </location>
</feature>
<dbReference type="RefSeq" id="WP_108903358.1">
    <property type="nucleotide sequence ID" value="NZ_CP029187.1"/>
</dbReference>
<dbReference type="GO" id="GO:0008422">
    <property type="term" value="F:beta-glucosidase activity"/>
    <property type="evidence" value="ECO:0007669"/>
    <property type="project" value="TreeGrafter"/>
</dbReference>
<feature type="domain" description="CBM6" evidence="5">
    <location>
        <begin position="453"/>
        <end position="578"/>
    </location>
</feature>
<dbReference type="InterPro" id="IPR026444">
    <property type="entry name" value="Secre_tail"/>
</dbReference>
<dbReference type="Proteomes" id="UP000244937">
    <property type="component" value="Chromosome"/>
</dbReference>
<reference evidence="6 7" key="1">
    <citation type="submission" date="2018-05" db="EMBL/GenBank/DDBJ databases">
        <title>Genome sequencing of Flavobacterium sp. HYN0049.</title>
        <authorList>
            <person name="Yi H."/>
            <person name="Baek C."/>
        </authorList>
    </citation>
    <scope>NUCLEOTIDE SEQUENCE [LARGE SCALE GENOMIC DNA]</scope>
    <source>
        <strain evidence="6 7">HYN0049</strain>
    </source>
</reference>
<dbReference type="PROSITE" id="PS51175">
    <property type="entry name" value="CBM6"/>
    <property type="match status" value="2"/>
</dbReference>
<dbReference type="EMBL" id="CP029187">
    <property type="protein sequence ID" value="AWI25569.1"/>
    <property type="molecule type" value="Genomic_DNA"/>
</dbReference>
<keyword evidence="1 4" id="KW-0732">Signal</keyword>
<dbReference type="GO" id="GO:0005509">
    <property type="term" value="F:calcium ion binding"/>
    <property type="evidence" value="ECO:0007669"/>
    <property type="project" value="InterPro"/>
</dbReference>
<dbReference type="InterPro" id="IPR001547">
    <property type="entry name" value="Glyco_hydro_5"/>
</dbReference>
<dbReference type="PANTHER" id="PTHR31297">
    <property type="entry name" value="GLUCAN ENDO-1,6-BETA-GLUCOSIDASE B"/>
    <property type="match status" value="1"/>
</dbReference>
<sequence length="1091" mass="120101">MKKIFLILLISVSTFSFGQFLHRDGQNIVNGSGQNVILRGLGLGGWMVQEGYMLQTDAFAGSQHKIKQKITDLIGAANTEEFYQAYRDNGITKRDIDSLAAWGFNSIRLPMHYNLYTLPIEQEPVAGQNTWLDEGFTMTDNLLNWCAENNMYLILDMHAAPGGQGHDANISDYDDTKPSLWESQANKDKMIALWQKLALRYKDSPWIGAYDIINEPNWNFEGANANGCAENNNIPLKNLMVAITQAIRQVDTNHLIFIEGNCWGNNYNGILSSGLWDNNMALSFHKYWNYNTQASIQGMLNYRTQLNVPIWLGESGENSNVWFKDAISLMESNNIGWAWWPMKKIDNIAGPASVTKTPEYGVLLNYWQNGGTAPTVTYAKNALMQIAENFKMQNVTLRRDVIDAMFRQVQTSETKKYRNHPLPGKVFATEFDMGHNGVAYFDKDIANYRTDTGTFAAWNQGWSMRNDAVDIQPATDSPSNGYQVGFLETNEWLLYTLDVAADTAYDIDIRYATPSSTGKIYLEDAAGRISESITLPGTGGFATWGMVTLTDVILKQGVNKIKVYFESGNFNLNYLDFKNPHSPSAVALKTIDAATNILGDKINVAFNKSLVTGIDFSQSNFQLKVNGNAAAIASIAFKPGSTTTISIKPATAVNASDVITISYNGTNIISTDNSPQTVFTDKPVKNNVGNIIGISGKIETENFFSNSGLTIETTTDTGGGSDMGYTDSGDYLEYLVNIGEAGNYKIDYRTSGESATGKIKFQLINETTTDIQTVTLPPTGGWQTWNTVASQAALPAGRYMARFTVVDPGFNFNWVNLNLILADDDNDNVSNNHDNCPNTPETDVVDFNGCTIFSLPFNNFSIQNTAETCRSANNGSISITSVANHPFLATLSGVVNNTTNFTANTAFENLSAGTYSLCITIPTIPTFKRCYSIVVQEPTDLAVLSRPSAEDYSVTIDLAGGSAYRINLNGIVYATSENAITLNVKPGLNILEVKTDKDCQGVFRQEFMVDDTLLVYPNPVKDGLLYFSVPPQQNQEVSLQVYSMIGKRVIDSTFPSGESQYAANIGALAAGTYTIKVISGNSIYNSKFIRQ</sequence>
<dbReference type="InterPro" id="IPR008979">
    <property type="entry name" value="Galactose-bd-like_sf"/>
</dbReference>
<organism evidence="6 7">
    <name type="scientific">Flavobacterium pallidum</name>
    <dbReference type="NCBI Taxonomy" id="2172098"/>
    <lineage>
        <taxon>Bacteria</taxon>
        <taxon>Pseudomonadati</taxon>
        <taxon>Bacteroidota</taxon>
        <taxon>Flavobacteriia</taxon>
        <taxon>Flavobacteriales</taxon>
        <taxon>Flavobacteriaceae</taxon>
        <taxon>Flavobacterium</taxon>
    </lineage>
</organism>
<evidence type="ECO:0000256" key="3">
    <source>
        <dbReference type="ARBA" id="ARBA00023295"/>
    </source>
</evidence>
<dbReference type="AlphaFoldDB" id="A0A2S1SGS3"/>
<dbReference type="InterPro" id="IPR006584">
    <property type="entry name" value="Cellulose-bd_IV"/>
</dbReference>
<keyword evidence="2 6" id="KW-0378">Hydrolase</keyword>
<keyword evidence="7" id="KW-1185">Reference proteome</keyword>
<keyword evidence="3" id="KW-0326">Glycosidase</keyword>
<evidence type="ECO:0000256" key="1">
    <source>
        <dbReference type="ARBA" id="ARBA00022729"/>
    </source>
</evidence>
<name>A0A2S1SGS3_9FLAO</name>
<dbReference type="Pfam" id="PF18962">
    <property type="entry name" value="Por_Secre_tail"/>
    <property type="match status" value="1"/>
</dbReference>
<evidence type="ECO:0000313" key="7">
    <source>
        <dbReference type="Proteomes" id="UP000244937"/>
    </source>
</evidence>
<dbReference type="SUPFAM" id="SSF51445">
    <property type="entry name" value="(Trans)glycosidases"/>
    <property type="match status" value="1"/>
</dbReference>
<dbReference type="OrthoDB" id="9800955at2"/>
<dbReference type="Pfam" id="PF03422">
    <property type="entry name" value="CBM_6"/>
    <property type="match status" value="2"/>
</dbReference>
<feature type="domain" description="CBM6" evidence="5">
    <location>
        <begin position="696"/>
        <end position="818"/>
    </location>
</feature>
<dbReference type="GO" id="GO:0009251">
    <property type="term" value="P:glucan catabolic process"/>
    <property type="evidence" value="ECO:0007669"/>
    <property type="project" value="TreeGrafter"/>
</dbReference>
<dbReference type="SUPFAM" id="SSF49785">
    <property type="entry name" value="Galactose-binding domain-like"/>
    <property type="match status" value="2"/>
</dbReference>
<dbReference type="GO" id="GO:0030246">
    <property type="term" value="F:carbohydrate binding"/>
    <property type="evidence" value="ECO:0007669"/>
    <property type="project" value="InterPro"/>
</dbReference>
<dbReference type="KEGG" id="fpal:HYN49_06485"/>
<evidence type="ECO:0000259" key="5">
    <source>
        <dbReference type="PROSITE" id="PS51175"/>
    </source>
</evidence>
<feature type="signal peptide" evidence="4">
    <location>
        <begin position="1"/>
        <end position="18"/>
    </location>
</feature>
<dbReference type="Gene3D" id="2.60.120.260">
    <property type="entry name" value="Galactose-binding domain-like"/>
    <property type="match status" value="2"/>
</dbReference>
<dbReference type="InterPro" id="IPR028974">
    <property type="entry name" value="TSP_type-3_rpt"/>
</dbReference>
<gene>
    <name evidence="6" type="ORF">HYN49_06485</name>
</gene>
<dbReference type="InterPro" id="IPR005084">
    <property type="entry name" value="CBM6"/>
</dbReference>
<dbReference type="SUPFAM" id="SSF103647">
    <property type="entry name" value="TSP type-3 repeat"/>
    <property type="match status" value="1"/>
</dbReference>
<dbReference type="NCBIfam" id="TIGR04183">
    <property type="entry name" value="Por_Secre_tail"/>
    <property type="match status" value="1"/>
</dbReference>
<protein>
    <submittedName>
        <fullName evidence="6">Glycosyl hydrolase</fullName>
    </submittedName>
</protein>
<proteinExistence type="predicted"/>
<dbReference type="Gene3D" id="3.20.20.80">
    <property type="entry name" value="Glycosidases"/>
    <property type="match status" value="1"/>
</dbReference>
<evidence type="ECO:0000313" key="6">
    <source>
        <dbReference type="EMBL" id="AWI25569.1"/>
    </source>
</evidence>